<gene>
    <name evidence="1" type="ORF">JYK00_02315</name>
</gene>
<dbReference type="InterPro" id="IPR027417">
    <property type="entry name" value="P-loop_NTPase"/>
</dbReference>
<protein>
    <submittedName>
        <fullName evidence="1">Shikimate kinase</fullName>
    </submittedName>
</protein>
<dbReference type="RefSeq" id="WP_207567098.1">
    <property type="nucleotide sequence ID" value="NZ_CP071446.1"/>
</dbReference>
<organism evidence="1 2">
    <name type="scientific">Thermosipho ferrireducens</name>
    <dbReference type="NCBI Taxonomy" id="2571116"/>
    <lineage>
        <taxon>Bacteria</taxon>
        <taxon>Thermotogati</taxon>
        <taxon>Thermotogota</taxon>
        <taxon>Thermotogae</taxon>
        <taxon>Thermotogales</taxon>
        <taxon>Fervidobacteriaceae</taxon>
        <taxon>Thermosipho</taxon>
    </lineage>
</organism>
<proteinExistence type="predicted"/>
<keyword evidence="1" id="KW-0418">Kinase</keyword>
<evidence type="ECO:0000313" key="1">
    <source>
        <dbReference type="EMBL" id="QTA38379.1"/>
    </source>
</evidence>
<dbReference type="EMBL" id="CP071446">
    <property type="protein sequence ID" value="QTA38379.1"/>
    <property type="molecule type" value="Genomic_DNA"/>
</dbReference>
<dbReference type="Proteomes" id="UP000671862">
    <property type="component" value="Chromosome"/>
</dbReference>
<accession>A0ABX7S711</accession>
<keyword evidence="2" id="KW-1185">Reference proteome</keyword>
<keyword evidence="1" id="KW-0808">Transferase</keyword>
<name>A0ABX7S711_9BACT</name>
<dbReference type="GO" id="GO:0016301">
    <property type="term" value="F:kinase activity"/>
    <property type="evidence" value="ECO:0007669"/>
    <property type="project" value="UniProtKB-KW"/>
</dbReference>
<reference evidence="1 2" key="1">
    <citation type="submission" date="2021-03" db="EMBL/GenBank/DDBJ databases">
        <title>Thermosipho ferrireducens sp.nov., an anaerobic thermophilic iron-reducing bacterium isolated from a deep-sea hydrothermal sulfide deposits.</title>
        <authorList>
            <person name="Zeng X."/>
            <person name="Chen Y."/>
            <person name="Shao Z."/>
        </authorList>
    </citation>
    <scope>NUCLEOTIDE SEQUENCE [LARGE SCALE GENOMIC DNA]</scope>
    <source>
        <strain evidence="1 2">JL129W03</strain>
    </source>
</reference>
<dbReference type="InterPro" id="IPR031322">
    <property type="entry name" value="Shikimate/glucono_kinase"/>
</dbReference>
<dbReference type="PRINTS" id="PR01100">
    <property type="entry name" value="SHIKIMTKNASE"/>
</dbReference>
<dbReference type="SUPFAM" id="SSF52540">
    <property type="entry name" value="P-loop containing nucleoside triphosphate hydrolases"/>
    <property type="match status" value="1"/>
</dbReference>
<sequence length="157" mass="18178">MPLYVTGLPGSGKSAVGEILKGDFGYDVIDFDDLISVELQKGFNRVLRDNGFVELQHVEGRLLKRFKKFDKKIVVCLGVVSNISLFEGKIVYIKISKDKFIQRIKKVSQKIKDMEKIYENVHKVFSQHADLVISSENKTKFEIARIIDDFYRREFNK</sequence>
<dbReference type="Pfam" id="PF01202">
    <property type="entry name" value="SKI"/>
    <property type="match status" value="1"/>
</dbReference>
<dbReference type="Gene3D" id="3.40.50.300">
    <property type="entry name" value="P-loop containing nucleotide triphosphate hydrolases"/>
    <property type="match status" value="1"/>
</dbReference>
<evidence type="ECO:0000313" key="2">
    <source>
        <dbReference type="Proteomes" id="UP000671862"/>
    </source>
</evidence>